<dbReference type="SUPFAM" id="SSF55729">
    <property type="entry name" value="Acyl-CoA N-acyltransferases (Nat)"/>
    <property type="match status" value="1"/>
</dbReference>
<dbReference type="InterPro" id="IPR016181">
    <property type="entry name" value="Acyl_CoA_acyltransferase"/>
</dbReference>
<gene>
    <name evidence="2" type="ORF">CIB87_02045</name>
</gene>
<dbReference type="PANTHER" id="PTHR43610">
    <property type="entry name" value="BLL6696 PROTEIN"/>
    <property type="match status" value="1"/>
</dbReference>
<dbReference type="PROSITE" id="PS51186">
    <property type="entry name" value="GNAT"/>
    <property type="match status" value="1"/>
</dbReference>
<sequence length="199" mass="23544">MNSLFSKNTKLENCRVSLVPFEEQYREGLKDIIFDESIWSYMGMVVETNQDLNDYINSTLLERKEGKSYPFIIIDKKTNRVAGSTRLGNINFHNKRLEIGWTWYGKEFQGTGLNHACKYELLKYIFEEMKFNRVQLSADIDNIRSQKAILKLGAKQEGIFRNNYIDQNGNKRDDVYFSIISDEWINIKEKNFVDFNVYR</sequence>
<evidence type="ECO:0000313" key="2">
    <source>
        <dbReference type="EMBL" id="AXI32688.1"/>
    </source>
</evidence>
<dbReference type="GO" id="GO:0016747">
    <property type="term" value="F:acyltransferase activity, transferring groups other than amino-acyl groups"/>
    <property type="evidence" value="ECO:0007669"/>
    <property type="project" value="InterPro"/>
</dbReference>
<dbReference type="PANTHER" id="PTHR43610:SF1">
    <property type="entry name" value="N-ACETYLTRANSFERASE DOMAIN-CONTAINING PROTEIN"/>
    <property type="match status" value="1"/>
</dbReference>
<protein>
    <recommendedName>
        <fullName evidence="1">N-acetyltransferase domain-containing protein</fullName>
    </recommendedName>
</protein>
<evidence type="ECO:0000313" key="3">
    <source>
        <dbReference type="Proteomes" id="UP000253834"/>
    </source>
</evidence>
<proteinExistence type="predicted"/>
<reference evidence="2 3" key="1">
    <citation type="submission" date="2017-07" db="EMBL/GenBank/DDBJ databases">
        <title>Isolation and development of strain Bacillus megaterium SR7 for enhanced growth and metabolite production under supercritical carbon dioxide.</title>
        <authorList>
            <person name="Freedman A.J.E."/>
            <person name="Peet K.C."/>
            <person name="Boock J.T."/>
            <person name="Penn K."/>
            <person name="Prather K.L.J."/>
            <person name="Thompson J.R."/>
        </authorList>
    </citation>
    <scope>NUCLEOTIDE SEQUENCE [LARGE SCALE GENOMIC DNA]</scope>
    <source>
        <strain evidence="2 3">SR7</strain>
    </source>
</reference>
<dbReference type="InterPro" id="IPR000182">
    <property type="entry name" value="GNAT_dom"/>
</dbReference>
<dbReference type="Gene3D" id="3.40.630.30">
    <property type="match status" value="1"/>
</dbReference>
<accession>A0AA86I682</accession>
<name>A0AA86I682_PRIMG</name>
<dbReference type="EMBL" id="CP022674">
    <property type="protein sequence ID" value="AXI32688.1"/>
    <property type="molecule type" value="Genomic_DNA"/>
</dbReference>
<dbReference type="Pfam" id="PF13302">
    <property type="entry name" value="Acetyltransf_3"/>
    <property type="match status" value="1"/>
</dbReference>
<dbReference type="AlphaFoldDB" id="A0AA86I682"/>
<evidence type="ECO:0000259" key="1">
    <source>
        <dbReference type="PROSITE" id="PS51186"/>
    </source>
</evidence>
<feature type="domain" description="N-acetyltransferase" evidence="1">
    <location>
        <begin position="32"/>
        <end position="182"/>
    </location>
</feature>
<dbReference type="Proteomes" id="UP000253834">
    <property type="component" value="Chromosome"/>
</dbReference>
<organism evidence="2 3">
    <name type="scientific">Priestia megaterium</name>
    <name type="common">Bacillus megaterium</name>
    <dbReference type="NCBI Taxonomy" id="1404"/>
    <lineage>
        <taxon>Bacteria</taxon>
        <taxon>Bacillati</taxon>
        <taxon>Bacillota</taxon>
        <taxon>Bacilli</taxon>
        <taxon>Bacillales</taxon>
        <taxon>Bacillaceae</taxon>
        <taxon>Priestia</taxon>
    </lineage>
</organism>